<evidence type="ECO:0000313" key="2">
    <source>
        <dbReference type="EMBL" id="KAF2676508.1"/>
    </source>
</evidence>
<feature type="transmembrane region" description="Helical" evidence="1">
    <location>
        <begin position="115"/>
        <end position="137"/>
    </location>
</feature>
<gene>
    <name evidence="2" type="ORF">K458DRAFT_396815</name>
</gene>
<keyword evidence="1" id="KW-1133">Transmembrane helix</keyword>
<organism evidence="2 3">
    <name type="scientific">Lentithecium fluviatile CBS 122367</name>
    <dbReference type="NCBI Taxonomy" id="1168545"/>
    <lineage>
        <taxon>Eukaryota</taxon>
        <taxon>Fungi</taxon>
        <taxon>Dikarya</taxon>
        <taxon>Ascomycota</taxon>
        <taxon>Pezizomycotina</taxon>
        <taxon>Dothideomycetes</taxon>
        <taxon>Pleosporomycetidae</taxon>
        <taxon>Pleosporales</taxon>
        <taxon>Massarineae</taxon>
        <taxon>Lentitheciaceae</taxon>
        <taxon>Lentithecium</taxon>
    </lineage>
</organism>
<dbReference type="Proteomes" id="UP000799291">
    <property type="component" value="Unassembled WGS sequence"/>
</dbReference>
<dbReference type="EMBL" id="MU005633">
    <property type="protein sequence ID" value="KAF2676508.1"/>
    <property type="molecule type" value="Genomic_DNA"/>
</dbReference>
<sequence length="148" mass="16780">MSVCKEPKVSLKQSVVALGPKRKHSAFVMDEELKCLREAWVGTPHISELQANNDVSAQPSVEELSVVHETLTGSKRPVEGDWVLYLVFTIVFRLFKTEELGPAFHDYNILSRFVYYFYFLLTTVPAIESVFFGKTVLGASQTGMYNPW</sequence>
<evidence type="ECO:0000256" key="1">
    <source>
        <dbReference type="SAM" id="Phobius"/>
    </source>
</evidence>
<dbReference type="AlphaFoldDB" id="A0A6G1IEI7"/>
<protein>
    <submittedName>
        <fullName evidence="2">Uncharacterized protein</fullName>
    </submittedName>
</protein>
<proteinExistence type="predicted"/>
<name>A0A6G1IEI7_9PLEO</name>
<accession>A0A6G1IEI7</accession>
<keyword evidence="1" id="KW-0472">Membrane</keyword>
<reference evidence="2" key="1">
    <citation type="journal article" date="2020" name="Stud. Mycol.">
        <title>101 Dothideomycetes genomes: a test case for predicting lifestyles and emergence of pathogens.</title>
        <authorList>
            <person name="Haridas S."/>
            <person name="Albert R."/>
            <person name="Binder M."/>
            <person name="Bloem J."/>
            <person name="Labutti K."/>
            <person name="Salamov A."/>
            <person name="Andreopoulos B."/>
            <person name="Baker S."/>
            <person name="Barry K."/>
            <person name="Bills G."/>
            <person name="Bluhm B."/>
            <person name="Cannon C."/>
            <person name="Castanera R."/>
            <person name="Culley D."/>
            <person name="Daum C."/>
            <person name="Ezra D."/>
            <person name="Gonzalez J."/>
            <person name="Henrissat B."/>
            <person name="Kuo A."/>
            <person name="Liang C."/>
            <person name="Lipzen A."/>
            <person name="Lutzoni F."/>
            <person name="Magnuson J."/>
            <person name="Mondo S."/>
            <person name="Nolan M."/>
            <person name="Ohm R."/>
            <person name="Pangilinan J."/>
            <person name="Park H.-J."/>
            <person name="Ramirez L."/>
            <person name="Alfaro M."/>
            <person name="Sun H."/>
            <person name="Tritt A."/>
            <person name="Yoshinaga Y."/>
            <person name="Zwiers L.-H."/>
            <person name="Turgeon B."/>
            <person name="Goodwin S."/>
            <person name="Spatafora J."/>
            <person name="Crous P."/>
            <person name="Grigoriev I."/>
        </authorList>
    </citation>
    <scope>NUCLEOTIDE SEQUENCE</scope>
    <source>
        <strain evidence="2">CBS 122367</strain>
    </source>
</reference>
<evidence type="ECO:0000313" key="3">
    <source>
        <dbReference type="Proteomes" id="UP000799291"/>
    </source>
</evidence>
<keyword evidence="1" id="KW-0812">Transmembrane</keyword>
<keyword evidence="3" id="KW-1185">Reference proteome</keyword>
<dbReference type="OrthoDB" id="3918328at2759"/>